<evidence type="ECO:0000256" key="4">
    <source>
        <dbReference type="ARBA" id="ARBA00022614"/>
    </source>
</evidence>
<dbReference type="GO" id="GO:0005737">
    <property type="term" value="C:cytoplasm"/>
    <property type="evidence" value="ECO:0007669"/>
    <property type="project" value="UniProtKB-SubCell"/>
</dbReference>
<reference evidence="6" key="2">
    <citation type="submission" date="2025-09" db="UniProtKB">
        <authorList>
            <consortium name="Ensembl"/>
        </authorList>
    </citation>
    <scope>IDENTIFICATION</scope>
</reference>
<keyword evidence="4" id="KW-0433">Leucine-rich repeat</keyword>
<keyword evidence="3" id="KW-0963">Cytoplasm</keyword>
<keyword evidence="5" id="KW-0677">Repeat</keyword>
<name>A0A3Q3SCF8_9TELE</name>
<protein>
    <recommendedName>
        <fullName evidence="2">Leucine-rich repeat-containing protein 51</fullName>
    </recommendedName>
</protein>
<evidence type="ECO:0000313" key="6">
    <source>
        <dbReference type="Ensembl" id="ENSMAMP00000021855.2"/>
    </source>
</evidence>
<dbReference type="STRING" id="205130.ENSMAMP00000021855"/>
<dbReference type="Ensembl" id="ENSMAMT00000022408.2">
    <property type="protein sequence ID" value="ENSMAMP00000021855.2"/>
    <property type="gene ID" value="ENSMAMG00000014685.2"/>
</dbReference>
<dbReference type="SUPFAM" id="SSF52058">
    <property type="entry name" value="L domain-like"/>
    <property type="match status" value="1"/>
</dbReference>
<dbReference type="Gene3D" id="3.80.10.10">
    <property type="entry name" value="Ribonuclease Inhibitor"/>
    <property type="match status" value="1"/>
</dbReference>
<keyword evidence="7" id="KW-1185">Reference proteome</keyword>
<evidence type="ECO:0000256" key="1">
    <source>
        <dbReference type="ARBA" id="ARBA00004496"/>
    </source>
</evidence>
<dbReference type="Proteomes" id="UP000261640">
    <property type="component" value="Unplaced"/>
</dbReference>
<reference evidence="6" key="1">
    <citation type="submission" date="2025-08" db="UniProtKB">
        <authorList>
            <consortium name="Ensembl"/>
        </authorList>
    </citation>
    <scope>IDENTIFICATION</scope>
</reference>
<dbReference type="PANTHER" id="PTHR46545:SF1">
    <property type="entry name" value="LEUCINE-RICH REPEAT-CONTAINING PROTEIN 51"/>
    <property type="match status" value="1"/>
</dbReference>
<dbReference type="InterPro" id="IPR032675">
    <property type="entry name" value="LRR_dom_sf"/>
</dbReference>
<dbReference type="AlphaFoldDB" id="A0A3Q3SCF8"/>
<dbReference type="PROSITE" id="PS51450">
    <property type="entry name" value="LRR"/>
    <property type="match status" value="2"/>
</dbReference>
<dbReference type="InParanoid" id="A0A3Q3SCF8"/>
<comment type="subcellular location">
    <subcellularLocation>
        <location evidence="1">Cytoplasm</location>
    </subcellularLocation>
</comment>
<dbReference type="InterPro" id="IPR001611">
    <property type="entry name" value="Leu-rich_rpt"/>
</dbReference>
<proteinExistence type="predicted"/>
<dbReference type="GeneTree" id="ENSGT00510000047925"/>
<sequence length="191" mass="21614">MYGPPVDLSYKDISSLSGALFKVPRTGIRPLKTNSENKYLSRSLRLNNNSITEVSGLHYIVNHFLAEPLNLGWLDLSFNKITCIDPMRLFTFSSLRELRVLYFHGNSIWNLSDVDKLGALPLLHTITLHGNAIEKDKGYRYHVISALPQLKSMDFSAVTNEERVLAKVWQRPRLPPVVQCEGSMGVTSIRT</sequence>
<dbReference type="PANTHER" id="PTHR46545">
    <property type="entry name" value="LEUCINE-RICH REPEAT-CONTAINING PROTEIN 51"/>
    <property type="match status" value="1"/>
</dbReference>
<dbReference type="Pfam" id="PF14580">
    <property type="entry name" value="LRR_9"/>
    <property type="match status" value="1"/>
</dbReference>
<evidence type="ECO:0000313" key="7">
    <source>
        <dbReference type="Proteomes" id="UP000261640"/>
    </source>
</evidence>
<evidence type="ECO:0000256" key="5">
    <source>
        <dbReference type="ARBA" id="ARBA00022737"/>
    </source>
</evidence>
<accession>A0A3Q3SCF8</accession>
<organism evidence="6 7">
    <name type="scientific">Mastacembelus armatus</name>
    <name type="common">zig-zag eel</name>
    <dbReference type="NCBI Taxonomy" id="205130"/>
    <lineage>
        <taxon>Eukaryota</taxon>
        <taxon>Metazoa</taxon>
        <taxon>Chordata</taxon>
        <taxon>Craniata</taxon>
        <taxon>Vertebrata</taxon>
        <taxon>Euteleostomi</taxon>
        <taxon>Actinopterygii</taxon>
        <taxon>Neopterygii</taxon>
        <taxon>Teleostei</taxon>
        <taxon>Neoteleostei</taxon>
        <taxon>Acanthomorphata</taxon>
        <taxon>Anabantaria</taxon>
        <taxon>Synbranchiformes</taxon>
        <taxon>Mastacembelidae</taxon>
        <taxon>Mastacembelus</taxon>
    </lineage>
</organism>
<evidence type="ECO:0000256" key="2">
    <source>
        <dbReference type="ARBA" id="ARBA00014223"/>
    </source>
</evidence>
<evidence type="ECO:0000256" key="3">
    <source>
        <dbReference type="ARBA" id="ARBA00022490"/>
    </source>
</evidence>